<feature type="transmembrane region" description="Helical" evidence="10">
    <location>
        <begin position="378"/>
        <end position="397"/>
    </location>
</feature>
<reference evidence="14 15" key="1">
    <citation type="submission" date="2024-02" db="EMBL/GenBank/DDBJ databases">
        <title>Characterization of antibiotic resistant novel bacterial strains and their environmental applications.</title>
        <authorList>
            <person name="Manzoor S."/>
            <person name="Abbas S."/>
            <person name="Arshad M."/>
            <person name="Li W.J."/>
            <person name="Ahmed I."/>
        </authorList>
    </citation>
    <scope>NUCLEOTIDE SEQUENCE [LARGE SCALE GENOMIC DNA]</scope>
    <source>
        <strain evidence="14 15">KACC 15558</strain>
    </source>
</reference>
<keyword evidence="15" id="KW-1185">Reference proteome</keyword>
<comment type="pathway">
    <text evidence="2 10">Protein modification; protein glycosylation.</text>
</comment>
<feature type="domain" description="ArnT-like N-terminal" evidence="12">
    <location>
        <begin position="355"/>
        <end position="389"/>
    </location>
</feature>
<comment type="function">
    <text evidence="10">Protein O-mannosyltransferase that catalyzes the transfer of a single mannose residue from a polyprenol phospho-mannosyl lipidic donor to the hydroxyl group of selected serine and threonine residues in acceptor proteins.</text>
</comment>
<feature type="transmembrane region" description="Helical" evidence="10">
    <location>
        <begin position="114"/>
        <end position="133"/>
    </location>
</feature>
<keyword evidence="7 10" id="KW-1133">Transmembrane helix</keyword>
<evidence type="ECO:0000256" key="2">
    <source>
        <dbReference type="ARBA" id="ARBA00004922"/>
    </source>
</evidence>
<feature type="compositionally biased region" description="Basic and acidic residues" evidence="11">
    <location>
        <begin position="72"/>
        <end position="89"/>
    </location>
</feature>
<keyword evidence="4 10" id="KW-0328">Glycosyltransferase</keyword>
<feature type="compositionally biased region" description="Polar residues" evidence="11">
    <location>
        <begin position="62"/>
        <end position="71"/>
    </location>
</feature>
<evidence type="ECO:0000256" key="6">
    <source>
        <dbReference type="ARBA" id="ARBA00022692"/>
    </source>
</evidence>
<evidence type="ECO:0000313" key="14">
    <source>
        <dbReference type="EMBL" id="GAA5339525.1"/>
    </source>
</evidence>
<accession>A0ABP9TWD2</accession>
<feature type="transmembrane region" description="Helical" evidence="10">
    <location>
        <begin position="680"/>
        <end position="702"/>
    </location>
</feature>
<dbReference type="PANTHER" id="PTHR10050:SF46">
    <property type="entry name" value="PROTEIN O-MANNOSYL-TRANSFERASE 2"/>
    <property type="match status" value="1"/>
</dbReference>
<feature type="compositionally biased region" description="Low complexity" evidence="11">
    <location>
        <begin position="657"/>
        <end position="667"/>
    </location>
</feature>
<feature type="region of interest" description="Disordered" evidence="11">
    <location>
        <begin position="301"/>
        <end position="340"/>
    </location>
</feature>
<evidence type="ECO:0000256" key="1">
    <source>
        <dbReference type="ARBA" id="ARBA00004127"/>
    </source>
</evidence>
<feature type="region of interest" description="Disordered" evidence="11">
    <location>
        <begin position="618"/>
        <end position="672"/>
    </location>
</feature>
<feature type="transmembrane region" description="Helical" evidence="10">
    <location>
        <begin position="531"/>
        <end position="549"/>
    </location>
</feature>
<feature type="compositionally biased region" description="Low complexity" evidence="11">
    <location>
        <begin position="301"/>
        <end position="334"/>
    </location>
</feature>
<name>A0ABP9TWD2_9MICO</name>
<evidence type="ECO:0000256" key="3">
    <source>
        <dbReference type="ARBA" id="ARBA00007222"/>
    </source>
</evidence>
<feature type="transmembrane region" description="Helical" evidence="10">
    <location>
        <begin position="262"/>
        <end position="280"/>
    </location>
</feature>
<dbReference type="PROSITE" id="PS50062">
    <property type="entry name" value="BCL2_FAMILY"/>
    <property type="match status" value="1"/>
</dbReference>
<dbReference type="InterPro" id="IPR027005">
    <property type="entry name" value="PMT-like"/>
</dbReference>
<dbReference type="InterPro" id="IPR002475">
    <property type="entry name" value="Bcl2-like"/>
</dbReference>
<feature type="transmembrane region" description="Helical" evidence="10">
    <location>
        <begin position="210"/>
        <end position="231"/>
    </location>
</feature>
<dbReference type="Pfam" id="PF16192">
    <property type="entry name" value="PMT_4TMC"/>
    <property type="match status" value="1"/>
</dbReference>
<dbReference type="EMBL" id="BAABNP010000002">
    <property type="protein sequence ID" value="GAA5339525.1"/>
    <property type="molecule type" value="Genomic_DNA"/>
</dbReference>
<dbReference type="Proteomes" id="UP001498935">
    <property type="component" value="Unassembled WGS sequence"/>
</dbReference>
<comment type="caution">
    <text evidence="14">The sequence shown here is derived from an EMBL/GenBank/DDBJ whole genome shotgun (WGS) entry which is preliminary data.</text>
</comment>
<evidence type="ECO:0000256" key="10">
    <source>
        <dbReference type="RuleBase" id="RU367007"/>
    </source>
</evidence>
<feature type="region of interest" description="Disordered" evidence="11">
    <location>
        <begin position="1"/>
        <end position="89"/>
    </location>
</feature>
<evidence type="ECO:0000313" key="15">
    <source>
        <dbReference type="Proteomes" id="UP001498935"/>
    </source>
</evidence>
<feature type="compositionally biased region" description="Low complexity" evidence="11">
    <location>
        <begin position="618"/>
        <end position="650"/>
    </location>
</feature>
<dbReference type="InterPro" id="IPR003342">
    <property type="entry name" value="ArnT-like_N"/>
</dbReference>
<feature type="compositionally biased region" description="Low complexity" evidence="11">
    <location>
        <begin position="37"/>
        <end position="53"/>
    </location>
</feature>
<gene>
    <name evidence="14" type="ORF">KACC15558_05650</name>
</gene>
<sequence>MALMTAPADPPSPRRPSVPDSSSDPASTPDPEQPDGSASTRTATATPASPRSPENATPGAPKNSTGRSTGRPTKDERARAREDRARKRETVLAGAAALRRQSFAAGMWATKAPVWMWPALIIITLISLVLRLFRLGFPGRLIFDETYYVKDAYSVVNFGYERAWPENADASFNAGDPSVIESAPEYVVHPPLGKWIIGLGIDLFGADDSFGWRFSVAIVGTLTVFLMGLVAWKLFRSAFFACVAAGLLSIDGEHFVHSRTSLLDIVLMAFILLAFYLLLLDREQVTKRLARWAADVDHPPAEATAASAPDPDSASASTAESATTTTATTATAPTRGRKSPAARRADLINFGPRLGARPWLIAAGISLGLATGVKWSGLYALAAFGILVVAWDVHSRFRAGVVHPWLGSFLRDIVPDFLKLVPTALVTYVATWTGWIVTDGGWNRQWAAETPGWWQALPSWLDWIPSLAQYHYTAYSFHVGLDSEHPYMSNPWGWIVQWRPTSFYYESLSQGDLGCTTVKCSSAITSVGNPIIWGLAPVALLIVLAAWILRRDARAGVILAGLAATWLPWFAYQQRTIFTFYTIVMIPFVVLALVYCLALLWGRRTPYPAFTPRIPATTAASPPSATATSAEATATTATSPTTATPAEATAPTPPTAQSPTAPTGASSGARRRLRRPPWPLLARRLTVGLVLVAAVLAFAYFWPIYTGEVIPFEAWNNRMWNVTWR</sequence>
<feature type="domain" description="Protein O-mannosyl-transferase C-terminal four TM" evidence="13">
    <location>
        <begin position="467"/>
        <end position="591"/>
    </location>
</feature>
<evidence type="ECO:0000256" key="9">
    <source>
        <dbReference type="ARBA" id="ARBA00093617"/>
    </source>
</evidence>
<feature type="transmembrane region" description="Helical" evidence="10">
    <location>
        <begin position="578"/>
        <end position="601"/>
    </location>
</feature>
<protein>
    <recommendedName>
        <fullName evidence="9 10">Polyprenol-phosphate-mannose--protein mannosyltransferase</fullName>
        <ecNumber evidence="10">2.4.1.-</ecNumber>
    </recommendedName>
</protein>
<dbReference type="PANTHER" id="PTHR10050">
    <property type="entry name" value="DOLICHYL-PHOSPHATE-MANNOSE--PROTEIN MANNOSYLTRANSFERASE"/>
    <property type="match status" value="1"/>
</dbReference>
<dbReference type="Pfam" id="PF02366">
    <property type="entry name" value="PMT"/>
    <property type="match status" value="2"/>
</dbReference>
<evidence type="ECO:0000259" key="12">
    <source>
        <dbReference type="Pfam" id="PF02366"/>
    </source>
</evidence>
<keyword evidence="10" id="KW-1003">Cell membrane</keyword>
<comment type="subcellular location">
    <subcellularLocation>
        <location evidence="10">Cell membrane</location>
    </subcellularLocation>
    <subcellularLocation>
        <location evidence="1">Endomembrane system</location>
        <topology evidence="1">Multi-pass membrane protein</topology>
    </subcellularLocation>
</comment>
<evidence type="ECO:0000259" key="13">
    <source>
        <dbReference type="Pfam" id="PF16192"/>
    </source>
</evidence>
<proteinExistence type="inferred from homology"/>
<feature type="domain" description="ArnT-like N-terminal" evidence="12">
    <location>
        <begin position="122"/>
        <end position="282"/>
    </location>
</feature>
<evidence type="ECO:0000256" key="4">
    <source>
        <dbReference type="ARBA" id="ARBA00022676"/>
    </source>
</evidence>
<dbReference type="EC" id="2.4.1.-" evidence="10"/>
<keyword evidence="8 10" id="KW-0472">Membrane</keyword>
<keyword evidence="6 10" id="KW-0812">Transmembrane</keyword>
<evidence type="ECO:0000256" key="7">
    <source>
        <dbReference type="ARBA" id="ARBA00022989"/>
    </source>
</evidence>
<keyword evidence="5 10" id="KW-0808">Transferase</keyword>
<dbReference type="InterPro" id="IPR032421">
    <property type="entry name" value="PMT_4TMC"/>
</dbReference>
<comment type="similarity">
    <text evidence="3 10">Belongs to the glycosyltransferase 39 family.</text>
</comment>
<evidence type="ECO:0000256" key="11">
    <source>
        <dbReference type="SAM" id="MobiDB-lite"/>
    </source>
</evidence>
<evidence type="ECO:0000256" key="8">
    <source>
        <dbReference type="ARBA" id="ARBA00023136"/>
    </source>
</evidence>
<feature type="compositionally biased region" description="Low complexity" evidence="11">
    <location>
        <begin position="18"/>
        <end position="30"/>
    </location>
</feature>
<evidence type="ECO:0000256" key="5">
    <source>
        <dbReference type="ARBA" id="ARBA00022679"/>
    </source>
</evidence>
<organism evidence="14 15">
    <name type="scientific">Brevibacterium ammoniilyticum</name>
    <dbReference type="NCBI Taxonomy" id="1046555"/>
    <lineage>
        <taxon>Bacteria</taxon>
        <taxon>Bacillati</taxon>
        <taxon>Actinomycetota</taxon>
        <taxon>Actinomycetes</taxon>
        <taxon>Micrococcales</taxon>
        <taxon>Brevibacteriaceae</taxon>
        <taxon>Brevibacterium</taxon>
    </lineage>
</organism>
<feature type="transmembrane region" description="Helical" evidence="10">
    <location>
        <begin position="556"/>
        <end position="572"/>
    </location>
</feature>